<keyword evidence="3" id="KW-1185">Reference proteome</keyword>
<gene>
    <name evidence="2" type="ORF">J2S17_003148</name>
</gene>
<dbReference type="Proteomes" id="UP001238088">
    <property type="component" value="Unassembled WGS sequence"/>
</dbReference>
<name>A0ABU0AJP1_9BACI</name>
<keyword evidence="1" id="KW-0812">Transmembrane</keyword>
<organism evidence="2 3">
    <name type="scientific">Cytobacillus purgationiresistens</name>
    <dbReference type="NCBI Taxonomy" id="863449"/>
    <lineage>
        <taxon>Bacteria</taxon>
        <taxon>Bacillati</taxon>
        <taxon>Bacillota</taxon>
        <taxon>Bacilli</taxon>
        <taxon>Bacillales</taxon>
        <taxon>Bacillaceae</taxon>
        <taxon>Cytobacillus</taxon>
    </lineage>
</organism>
<reference evidence="2 3" key="1">
    <citation type="submission" date="2023-07" db="EMBL/GenBank/DDBJ databases">
        <title>Genomic Encyclopedia of Type Strains, Phase IV (KMG-IV): sequencing the most valuable type-strain genomes for metagenomic binning, comparative biology and taxonomic classification.</title>
        <authorList>
            <person name="Goeker M."/>
        </authorList>
    </citation>
    <scope>NUCLEOTIDE SEQUENCE [LARGE SCALE GENOMIC DNA]</scope>
    <source>
        <strain evidence="2 3">DSM 23494</strain>
    </source>
</reference>
<comment type="caution">
    <text evidence="2">The sequence shown here is derived from an EMBL/GenBank/DDBJ whole genome shotgun (WGS) entry which is preliminary data.</text>
</comment>
<feature type="transmembrane region" description="Helical" evidence="1">
    <location>
        <begin position="34"/>
        <end position="55"/>
    </location>
</feature>
<evidence type="ECO:0000313" key="2">
    <source>
        <dbReference type="EMBL" id="MDQ0271260.1"/>
    </source>
</evidence>
<sequence length="59" mass="6442">MKTFLILLLGLIGVIIGAALLATGNDGAAFQTKFIFKLCGLLIFAGTIFFVQMYWKSIK</sequence>
<accession>A0ABU0AJP1</accession>
<evidence type="ECO:0000313" key="3">
    <source>
        <dbReference type="Proteomes" id="UP001238088"/>
    </source>
</evidence>
<keyword evidence="1" id="KW-0472">Membrane</keyword>
<evidence type="ECO:0000256" key="1">
    <source>
        <dbReference type="SAM" id="Phobius"/>
    </source>
</evidence>
<dbReference type="EMBL" id="JAUSUB010000013">
    <property type="protein sequence ID" value="MDQ0271260.1"/>
    <property type="molecule type" value="Genomic_DNA"/>
</dbReference>
<protein>
    <submittedName>
        <fullName evidence="2">Membrane protein</fullName>
    </submittedName>
</protein>
<proteinExistence type="predicted"/>
<keyword evidence="1" id="KW-1133">Transmembrane helix</keyword>
<dbReference type="RefSeq" id="WP_307476294.1">
    <property type="nucleotide sequence ID" value="NZ_JAUSUB010000013.1"/>
</dbReference>